<name>A0ABU6SUK3_9FABA</name>
<keyword evidence="2" id="KW-1185">Reference proteome</keyword>
<organism evidence="1 2">
    <name type="scientific">Stylosanthes scabra</name>
    <dbReference type="NCBI Taxonomy" id="79078"/>
    <lineage>
        <taxon>Eukaryota</taxon>
        <taxon>Viridiplantae</taxon>
        <taxon>Streptophyta</taxon>
        <taxon>Embryophyta</taxon>
        <taxon>Tracheophyta</taxon>
        <taxon>Spermatophyta</taxon>
        <taxon>Magnoliopsida</taxon>
        <taxon>eudicotyledons</taxon>
        <taxon>Gunneridae</taxon>
        <taxon>Pentapetalae</taxon>
        <taxon>rosids</taxon>
        <taxon>fabids</taxon>
        <taxon>Fabales</taxon>
        <taxon>Fabaceae</taxon>
        <taxon>Papilionoideae</taxon>
        <taxon>50 kb inversion clade</taxon>
        <taxon>dalbergioids sensu lato</taxon>
        <taxon>Dalbergieae</taxon>
        <taxon>Pterocarpus clade</taxon>
        <taxon>Stylosanthes</taxon>
    </lineage>
</organism>
<evidence type="ECO:0000313" key="1">
    <source>
        <dbReference type="EMBL" id="MED6139443.1"/>
    </source>
</evidence>
<reference evidence="1 2" key="1">
    <citation type="journal article" date="2023" name="Plants (Basel)">
        <title>Bridging the Gap: Combining Genomics and Transcriptomics Approaches to Understand Stylosanthes scabra, an Orphan Legume from the Brazilian Caatinga.</title>
        <authorList>
            <person name="Ferreira-Neto J.R.C."/>
            <person name="da Silva M.D."/>
            <person name="Binneck E."/>
            <person name="de Melo N.F."/>
            <person name="da Silva R.H."/>
            <person name="de Melo A.L.T.M."/>
            <person name="Pandolfi V."/>
            <person name="Bustamante F.O."/>
            <person name="Brasileiro-Vidal A.C."/>
            <person name="Benko-Iseppon A.M."/>
        </authorList>
    </citation>
    <scope>NUCLEOTIDE SEQUENCE [LARGE SCALE GENOMIC DNA]</scope>
    <source>
        <tissue evidence="1">Leaves</tissue>
    </source>
</reference>
<dbReference type="EMBL" id="JASCZI010061757">
    <property type="protein sequence ID" value="MED6139443.1"/>
    <property type="molecule type" value="Genomic_DNA"/>
</dbReference>
<evidence type="ECO:0000313" key="2">
    <source>
        <dbReference type="Proteomes" id="UP001341840"/>
    </source>
</evidence>
<gene>
    <name evidence="1" type="ORF">PIB30_083874</name>
</gene>
<proteinExistence type="predicted"/>
<accession>A0ABU6SUK3</accession>
<protein>
    <submittedName>
        <fullName evidence="1">Uncharacterized protein</fullName>
    </submittedName>
</protein>
<sequence>MGHTTTACPPQSQLSSLSATASISSLLCHRYPAIIVLFRPPTTLPPLLLEINPQPLIHVAAFPFSASCPCPSHWLPSTALSFSWLSDLLVWDV</sequence>
<dbReference type="Proteomes" id="UP001341840">
    <property type="component" value="Unassembled WGS sequence"/>
</dbReference>
<comment type="caution">
    <text evidence="1">The sequence shown here is derived from an EMBL/GenBank/DDBJ whole genome shotgun (WGS) entry which is preliminary data.</text>
</comment>